<dbReference type="Proteomes" id="UP000006666">
    <property type="component" value="Chromosome"/>
</dbReference>
<accession>C7NLI9</accession>
<reference evidence="1 2" key="1">
    <citation type="journal article" date="2009" name="Stand. Genomic Sci.">
        <title>Complete genome sequence of Kytococcus sedentarius type strain (541).</title>
        <authorList>
            <person name="Sims D."/>
            <person name="Brettin T."/>
            <person name="Detter J.C."/>
            <person name="Han C."/>
            <person name="Lapidus A."/>
            <person name="Copeland A."/>
            <person name="Glavina Del Rio T."/>
            <person name="Nolan M."/>
            <person name="Chen F."/>
            <person name="Lucas S."/>
            <person name="Tice H."/>
            <person name="Cheng J.F."/>
            <person name="Bruce D."/>
            <person name="Goodwin L."/>
            <person name="Pitluck S."/>
            <person name="Ovchinnikova G."/>
            <person name="Pati A."/>
            <person name="Ivanova N."/>
            <person name="Mavrommatis K."/>
            <person name="Chen A."/>
            <person name="Palaniappan K."/>
            <person name="D'haeseleer P."/>
            <person name="Chain P."/>
            <person name="Bristow J."/>
            <person name="Eisen J.A."/>
            <person name="Markowitz V."/>
            <person name="Hugenholtz P."/>
            <person name="Schneider S."/>
            <person name="Goker M."/>
            <person name="Pukall R."/>
            <person name="Kyrpides N.C."/>
            <person name="Klenk H.P."/>
        </authorList>
    </citation>
    <scope>NUCLEOTIDE SEQUENCE [LARGE SCALE GENOMIC DNA]</scope>
    <source>
        <strain evidence="2">ATCC 14392 / DSM 20547 / JCM 11482 / CCUG 33030 / NBRC 15357 / NCTC 11040 / CCM 314 / 541</strain>
    </source>
</reference>
<evidence type="ECO:0000313" key="2">
    <source>
        <dbReference type="Proteomes" id="UP000006666"/>
    </source>
</evidence>
<evidence type="ECO:0000313" key="1">
    <source>
        <dbReference type="EMBL" id="ACV07185.1"/>
    </source>
</evidence>
<gene>
    <name evidence="1" type="ordered locus">Ksed_22020</name>
</gene>
<organism evidence="1 2">
    <name type="scientific">Kytococcus sedentarius (strain ATCC 14392 / DSM 20547 / JCM 11482 / CCUG 33030 / NBRC 15357 / NCTC 11040 / CCM 314 / 541)</name>
    <name type="common">Micrococcus sedentarius</name>
    <dbReference type="NCBI Taxonomy" id="478801"/>
    <lineage>
        <taxon>Bacteria</taxon>
        <taxon>Bacillati</taxon>
        <taxon>Actinomycetota</taxon>
        <taxon>Actinomycetes</taxon>
        <taxon>Micrococcales</taxon>
        <taxon>Kytococcaceae</taxon>
        <taxon>Kytococcus</taxon>
    </lineage>
</organism>
<proteinExistence type="predicted"/>
<name>C7NLI9_KYTSD</name>
<dbReference type="HOGENOM" id="CLU_2601455_0_0_11"/>
<dbReference type="KEGG" id="kse:Ksed_22020"/>
<protein>
    <submittedName>
        <fullName evidence="1">Uncharacterized protein</fullName>
    </submittedName>
</protein>
<sequence length="79" mass="8465">MGHAKAAGTSSIYACDTSADGHQTEAQTHHYGGATNFQRDNDGGAACTGATYGSGSFYEFRACKLNFWNDTCDSFRRAK</sequence>
<dbReference type="EMBL" id="CP001686">
    <property type="protein sequence ID" value="ACV07185.1"/>
    <property type="molecule type" value="Genomic_DNA"/>
</dbReference>
<keyword evidence="2" id="KW-1185">Reference proteome</keyword>
<dbReference type="AlphaFoldDB" id="C7NLI9"/>